<feature type="compositionally biased region" description="Pro residues" evidence="1">
    <location>
        <begin position="9"/>
        <end position="22"/>
    </location>
</feature>
<dbReference type="EMBL" id="KV429079">
    <property type="protein sequence ID" value="KZT67189.1"/>
    <property type="molecule type" value="Genomic_DNA"/>
</dbReference>
<feature type="compositionally biased region" description="Low complexity" evidence="1">
    <location>
        <begin position="149"/>
        <end position="160"/>
    </location>
</feature>
<dbReference type="AlphaFoldDB" id="A0A165NNS0"/>
<evidence type="ECO:0000256" key="1">
    <source>
        <dbReference type="SAM" id="MobiDB-lite"/>
    </source>
</evidence>
<proteinExistence type="predicted"/>
<dbReference type="OrthoDB" id="2803066at2759"/>
<reference evidence="2 3" key="1">
    <citation type="journal article" date="2016" name="Mol. Biol. Evol.">
        <title>Comparative Genomics of Early-Diverging Mushroom-Forming Fungi Provides Insights into the Origins of Lignocellulose Decay Capabilities.</title>
        <authorList>
            <person name="Nagy L.G."/>
            <person name="Riley R."/>
            <person name="Tritt A."/>
            <person name="Adam C."/>
            <person name="Daum C."/>
            <person name="Floudas D."/>
            <person name="Sun H."/>
            <person name="Yadav J.S."/>
            <person name="Pangilinan J."/>
            <person name="Larsson K.H."/>
            <person name="Matsuura K."/>
            <person name="Barry K."/>
            <person name="Labutti K."/>
            <person name="Kuo R."/>
            <person name="Ohm R.A."/>
            <person name="Bhattacharya S.S."/>
            <person name="Shirouzu T."/>
            <person name="Yoshinaga Y."/>
            <person name="Martin F.M."/>
            <person name="Grigoriev I.V."/>
            <person name="Hibbett D.S."/>
        </authorList>
    </citation>
    <scope>NUCLEOTIDE SEQUENCE [LARGE SCALE GENOMIC DNA]</scope>
    <source>
        <strain evidence="2 3">L-15889</strain>
    </source>
</reference>
<evidence type="ECO:0000313" key="2">
    <source>
        <dbReference type="EMBL" id="KZT67189.1"/>
    </source>
</evidence>
<dbReference type="Proteomes" id="UP000076727">
    <property type="component" value="Unassembled WGS sequence"/>
</dbReference>
<accession>A0A165NNS0</accession>
<gene>
    <name evidence="2" type="ORF">DAEQUDRAFT_729425</name>
</gene>
<evidence type="ECO:0000313" key="3">
    <source>
        <dbReference type="Proteomes" id="UP000076727"/>
    </source>
</evidence>
<name>A0A165NNS0_9APHY</name>
<feature type="region of interest" description="Disordered" evidence="1">
    <location>
        <begin position="129"/>
        <end position="202"/>
    </location>
</feature>
<feature type="compositionally biased region" description="Low complexity" evidence="1">
    <location>
        <begin position="25"/>
        <end position="36"/>
    </location>
</feature>
<sequence length="236" mass="25265">MFAERSFRPLPPSPAQSCPPSPRDLLPLSASRVSPSRPLPLPLPAPLTRSHSSASVSRWRPLPVPPGEVDALAPLRRPSESSLADAYNNPPRPRLEPIATSSKACVRPLPTPVASPGFDAAANTFASQFAPSSWRQGSSDATHSRRSSDTSTTSSTTLSLDDVECFGIRPGPGDGDGDGSHHRHATKSKSQDFQKDARSQRRISSAALSIIARDKVEQEEAWRALVAKKGNQHGTL</sequence>
<feature type="compositionally biased region" description="Basic and acidic residues" evidence="1">
    <location>
        <begin position="189"/>
        <end position="199"/>
    </location>
</feature>
<feature type="region of interest" description="Disordered" evidence="1">
    <location>
        <begin position="1"/>
        <end position="100"/>
    </location>
</feature>
<keyword evidence="3" id="KW-1185">Reference proteome</keyword>
<protein>
    <submittedName>
        <fullName evidence="2">Uncharacterized protein</fullName>
    </submittedName>
</protein>
<organism evidence="2 3">
    <name type="scientific">Daedalea quercina L-15889</name>
    <dbReference type="NCBI Taxonomy" id="1314783"/>
    <lineage>
        <taxon>Eukaryota</taxon>
        <taxon>Fungi</taxon>
        <taxon>Dikarya</taxon>
        <taxon>Basidiomycota</taxon>
        <taxon>Agaricomycotina</taxon>
        <taxon>Agaricomycetes</taxon>
        <taxon>Polyporales</taxon>
        <taxon>Fomitopsis</taxon>
    </lineage>
</organism>